<gene>
    <name evidence="5" type="ORF">Airi02_038690</name>
</gene>
<keyword evidence="6" id="KW-1185">Reference proteome</keyword>
<evidence type="ECO:0000313" key="5">
    <source>
        <dbReference type="EMBL" id="GLY85940.1"/>
    </source>
</evidence>
<sequence length="971" mass="103353">MVRLFRRTPTARGRRGIERQGRIIDERIGGALAAGRGRSRSDGGAGEALGDEGRAATTLVGRRVELAQILDAVDAGRSGPRAMLLLGEAGTGKTALLAAAARHGREVGSLVLSARGCAAEAEQPFAVLHQLLVPLLPKAGDLPGHQRQALEAAFGVVPATPGHDRKSLRVAVLNLLAGVSRHRPVLLIVDDVRHVDRDSLDVLGFAMRRLTTEAVTVLLAARGHTAPEVPDLPVLSLAPLSRREAARLLDAQPEPPAGRARIDLLEQAAGNPLAIIELCRAAREAPTGGGPPQTLRIQEMFADRSRALPAATQRLILYAAASPDQENLQTIMAAAGAGADLGMWAPAEDAGLIGISGGRVGFRHPLVRTAAYDGAPAHLRQRAHTDLAAVLGAEPERRAWHLAAARTGTDESVAAALEDTAELAGRRGGFFATARALERSAECSPDPRDRARRYAKAIRAVQNAGDPSWARELYGKVAALTRDPGPLGVAACGAGTALSLFGRQREAFEALTRHPPADGTTSLSLAAAAGAVAYQSGLPEMRRSLPGLLDRTERKDGDTPDADSSYAGLTEAGAADAVRAVVLAEADPVTHAPPLLRRLGRRRKPARPPTGLAETARLHAIAAIAWLADETDLCVTTFRQAYDLLRVHGSIGVGARSFVPMASALVDSGRWTEADELLEEAATLAAVHQWSHVQVDVAALRATLRGLRGRTGGEPPDDPVWTAVGLEENRATRAHLLRAAGTAAMAAGDLDEAFRHFRRLFDEDGVPAHYFLSPRSVVDLALVAQRTGRREEAAPVLAAVRDAVGDRPTSRMTLLLHHAAALAGAPRDAEHHFRLAAVNPAGDQWPVARAQARLHYAQWLRRKRRPLEARPLLSAALETFVRLGAEGLADEARGELRASGVAASPSRADPLSGLTAQQQQIVRLAARGLRNREIAEQLMLSPRTVSSHLYNVYPKLGVSSRHQLRDLFEDR</sequence>
<evidence type="ECO:0000256" key="2">
    <source>
        <dbReference type="ARBA" id="ARBA00022840"/>
    </source>
</evidence>
<dbReference type="InterPro" id="IPR016032">
    <property type="entry name" value="Sig_transdc_resp-reg_C-effctor"/>
</dbReference>
<keyword evidence="1" id="KW-0547">Nucleotide-binding</keyword>
<dbReference type="InterPro" id="IPR000792">
    <property type="entry name" value="Tscrpt_reg_LuxR_C"/>
</dbReference>
<dbReference type="InterPro" id="IPR036388">
    <property type="entry name" value="WH-like_DNA-bd_sf"/>
</dbReference>
<dbReference type="GO" id="GO:0005524">
    <property type="term" value="F:ATP binding"/>
    <property type="evidence" value="ECO:0007669"/>
    <property type="project" value="UniProtKB-KW"/>
</dbReference>
<evidence type="ECO:0000256" key="1">
    <source>
        <dbReference type="ARBA" id="ARBA00022741"/>
    </source>
</evidence>
<dbReference type="GO" id="GO:0005737">
    <property type="term" value="C:cytoplasm"/>
    <property type="evidence" value="ECO:0007669"/>
    <property type="project" value="TreeGrafter"/>
</dbReference>
<dbReference type="PANTHER" id="PTHR16305">
    <property type="entry name" value="TESTICULAR SOLUBLE ADENYLYL CYCLASE"/>
    <property type="match status" value="1"/>
</dbReference>
<organism evidence="5 6">
    <name type="scientific">Actinoallomurus iriomotensis</name>
    <dbReference type="NCBI Taxonomy" id="478107"/>
    <lineage>
        <taxon>Bacteria</taxon>
        <taxon>Bacillati</taxon>
        <taxon>Actinomycetota</taxon>
        <taxon>Actinomycetes</taxon>
        <taxon>Streptosporangiales</taxon>
        <taxon>Thermomonosporaceae</taxon>
        <taxon>Actinoallomurus</taxon>
    </lineage>
</organism>
<evidence type="ECO:0000259" key="4">
    <source>
        <dbReference type="PROSITE" id="PS50043"/>
    </source>
</evidence>
<dbReference type="PANTHER" id="PTHR16305:SF35">
    <property type="entry name" value="TRANSCRIPTIONAL ACTIVATOR DOMAIN"/>
    <property type="match status" value="1"/>
</dbReference>
<dbReference type="Gene3D" id="3.40.50.300">
    <property type="entry name" value="P-loop containing nucleotide triphosphate hydrolases"/>
    <property type="match status" value="1"/>
</dbReference>
<evidence type="ECO:0000256" key="3">
    <source>
        <dbReference type="SAM" id="MobiDB-lite"/>
    </source>
</evidence>
<dbReference type="InterPro" id="IPR041664">
    <property type="entry name" value="AAA_16"/>
</dbReference>
<dbReference type="RefSeq" id="WP_285573304.1">
    <property type="nucleotide sequence ID" value="NZ_BSTK01000005.1"/>
</dbReference>
<dbReference type="Proteomes" id="UP001165074">
    <property type="component" value="Unassembled WGS sequence"/>
</dbReference>
<dbReference type="PRINTS" id="PR00038">
    <property type="entry name" value="HTHLUXR"/>
</dbReference>
<dbReference type="SUPFAM" id="SSF46894">
    <property type="entry name" value="C-terminal effector domain of the bipartite response regulators"/>
    <property type="match status" value="1"/>
</dbReference>
<dbReference type="SMART" id="SM00382">
    <property type="entry name" value="AAA"/>
    <property type="match status" value="1"/>
</dbReference>
<dbReference type="Pfam" id="PF13191">
    <property type="entry name" value="AAA_16"/>
    <property type="match status" value="1"/>
</dbReference>
<reference evidence="5" key="1">
    <citation type="submission" date="2023-03" db="EMBL/GenBank/DDBJ databases">
        <title>Actinoallomurus iriomotensis NBRC 103684.</title>
        <authorList>
            <person name="Ichikawa N."/>
            <person name="Sato H."/>
            <person name="Tonouchi N."/>
        </authorList>
    </citation>
    <scope>NUCLEOTIDE SEQUENCE</scope>
    <source>
        <strain evidence="5">NBRC 103684</strain>
    </source>
</reference>
<dbReference type="SUPFAM" id="SSF48452">
    <property type="entry name" value="TPR-like"/>
    <property type="match status" value="1"/>
</dbReference>
<dbReference type="GO" id="GO:0006355">
    <property type="term" value="P:regulation of DNA-templated transcription"/>
    <property type="evidence" value="ECO:0007669"/>
    <property type="project" value="InterPro"/>
</dbReference>
<dbReference type="Gene3D" id="1.10.10.10">
    <property type="entry name" value="Winged helix-like DNA-binding domain superfamily/Winged helix DNA-binding domain"/>
    <property type="match status" value="1"/>
</dbReference>
<dbReference type="InterPro" id="IPR011990">
    <property type="entry name" value="TPR-like_helical_dom_sf"/>
</dbReference>
<comment type="caution">
    <text evidence="5">The sequence shown here is derived from an EMBL/GenBank/DDBJ whole genome shotgun (WGS) entry which is preliminary data.</text>
</comment>
<dbReference type="InterPro" id="IPR003593">
    <property type="entry name" value="AAA+_ATPase"/>
</dbReference>
<feature type="domain" description="HTH luxR-type" evidence="4">
    <location>
        <begin position="907"/>
        <end position="971"/>
    </location>
</feature>
<dbReference type="InterPro" id="IPR027417">
    <property type="entry name" value="P-loop_NTPase"/>
</dbReference>
<dbReference type="Gene3D" id="1.25.40.10">
    <property type="entry name" value="Tetratricopeptide repeat domain"/>
    <property type="match status" value="1"/>
</dbReference>
<dbReference type="Pfam" id="PF00196">
    <property type="entry name" value="GerE"/>
    <property type="match status" value="1"/>
</dbReference>
<dbReference type="PROSITE" id="PS00622">
    <property type="entry name" value="HTH_LUXR_1"/>
    <property type="match status" value="1"/>
</dbReference>
<feature type="region of interest" description="Disordered" evidence="3">
    <location>
        <begin position="548"/>
        <end position="567"/>
    </location>
</feature>
<accession>A0A9W6VZI9</accession>
<dbReference type="AlphaFoldDB" id="A0A9W6VZI9"/>
<dbReference type="EMBL" id="BSTK01000005">
    <property type="protein sequence ID" value="GLY85940.1"/>
    <property type="molecule type" value="Genomic_DNA"/>
</dbReference>
<dbReference type="GO" id="GO:0003677">
    <property type="term" value="F:DNA binding"/>
    <property type="evidence" value="ECO:0007669"/>
    <property type="project" value="InterPro"/>
</dbReference>
<evidence type="ECO:0000313" key="6">
    <source>
        <dbReference type="Proteomes" id="UP001165074"/>
    </source>
</evidence>
<keyword evidence="2" id="KW-0067">ATP-binding</keyword>
<dbReference type="SMART" id="SM00421">
    <property type="entry name" value="HTH_LUXR"/>
    <property type="match status" value="1"/>
</dbReference>
<dbReference type="CDD" id="cd06170">
    <property type="entry name" value="LuxR_C_like"/>
    <property type="match status" value="1"/>
</dbReference>
<dbReference type="GO" id="GO:0004016">
    <property type="term" value="F:adenylate cyclase activity"/>
    <property type="evidence" value="ECO:0007669"/>
    <property type="project" value="TreeGrafter"/>
</dbReference>
<dbReference type="SUPFAM" id="SSF52540">
    <property type="entry name" value="P-loop containing nucleoside triphosphate hydrolases"/>
    <property type="match status" value="1"/>
</dbReference>
<proteinExistence type="predicted"/>
<name>A0A9W6VZI9_9ACTN</name>
<dbReference type="PROSITE" id="PS50043">
    <property type="entry name" value="HTH_LUXR_2"/>
    <property type="match status" value="1"/>
</dbReference>
<protein>
    <submittedName>
        <fullName evidence="5">Transcriptional regulator</fullName>
    </submittedName>
</protein>